<sequence>MQTKDHMLFLNLQASQSPITTNISLGFLTQQERMWENRTEHGFASVGISSPPSWTLSLPSEPSQILQLQEPPQVFEGLPLADTIVVNIAYLRLLVVYYDDGIEDRWPSFVPMDLFFSRGYFENQPTDETAGLIFDKRRSASFSFSLTEGFG</sequence>
<dbReference type="Proteomes" id="UP001642260">
    <property type="component" value="Unassembled WGS sequence"/>
</dbReference>
<dbReference type="AlphaFoldDB" id="A0ABC8LVJ1"/>
<accession>A0ABC8LVJ1</accession>
<protein>
    <submittedName>
        <fullName evidence="1">Uncharacterized protein</fullName>
    </submittedName>
</protein>
<name>A0ABC8LVJ1_ERUVS</name>
<reference evidence="1 2" key="1">
    <citation type="submission" date="2022-03" db="EMBL/GenBank/DDBJ databases">
        <authorList>
            <person name="Macdonald S."/>
            <person name="Ahmed S."/>
            <person name="Newling K."/>
        </authorList>
    </citation>
    <scope>NUCLEOTIDE SEQUENCE [LARGE SCALE GENOMIC DNA]</scope>
</reference>
<evidence type="ECO:0000313" key="2">
    <source>
        <dbReference type="Proteomes" id="UP001642260"/>
    </source>
</evidence>
<gene>
    <name evidence="1" type="ORF">ERUC_LOCUS40315</name>
</gene>
<comment type="caution">
    <text evidence="1">The sequence shown here is derived from an EMBL/GenBank/DDBJ whole genome shotgun (WGS) entry which is preliminary data.</text>
</comment>
<organism evidence="1 2">
    <name type="scientific">Eruca vesicaria subsp. sativa</name>
    <name type="common">Garden rocket</name>
    <name type="synonym">Eruca sativa</name>
    <dbReference type="NCBI Taxonomy" id="29727"/>
    <lineage>
        <taxon>Eukaryota</taxon>
        <taxon>Viridiplantae</taxon>
        <taxon>Streptophyta</taxon>
        <taxon>Embryophyta</taxon>
        <taxon>Tracheophyta</taxon>
        <taxon>Spermatophyta</taxon>
        <taxon>Magnoliopsida</taxon>
        <taxon>eudicotyledons</taxon>
        <taxon>Gunneridae</taxon>
        <taxon>Pentapetalae</taxon>
        <taxon>rosids</taxon>
        <taxon>malvids</taxon>
        <taxon>Brassicales</taxon>
        <taxon>Brassicaceae</taxon>
        <taxon>Brassiceae</taxon>
        <taxon>Eruca</taxon>
    </lineage>
</organism>
<keyword evidence="2" id="KW-1185">Reference proteome</keyword>
<evidence type="ECO:0000313" key="1">
    <source>
        <dbReference type="EMBL" id="CAH8387832.1"/>
    </source>
</evidence>
<proteinExistence type="predicted"/>
<dbReference type="EMBL" id="CAKOAT010765154">
    <property type="protein sequence ID" value="CAH8387832.1"/>
    <property type="molecule type" value="Genomic_DNA"/>
</dbReference>